<sequence length="308" mass="34341">MIISEGITVTVVLPVALEVLLYGIFIVLFSLSIYLFQQKYAPGRLIFSDVMLIHRCYRLWNSRKRVIILPILGVLGCFIFWLVTIIERGASGVFEGIDLADSLRLVIMIYIFATMVQNLYLSGMIAGRIWWLNRRFKKLFASRRGQNFLGPILESALLTPIFLFAWLFLNLSIVGLADDGLEIIRPCTLTQVVGIASTMIIVRIGLGIDVLATSQPYSTIGVVEVQAAGPMDHPEQSCTQTATANTDNIQPFELKYEDPEMQAAGPTAIEYHLEQTCVLAGTTHTNNVLSIQPFELKYELPIEAQALP</sequence>
<reference evidence="2 3" key="1">
    <citation type="submission" date="2016-08" db="EMBL/GenBank/DDBJ databases">
        <authorList>
            <consortium name="Lentinula edodes genome sequencing consortium"/>
            <person name="Sakamoto Y."/>
            <person name="Nakade K."/>
            <person name="Sato S."/>
            <person name="Yoshida Y."/>
            <person name="Miyazaki K."/>
            <person name="Natsume S."/>
            <person name="Konno N."/>
        </authorList>
    </citation>
    <scope>NUCLEOTIDE SEQUENCE [LARGE SCALE GENOMIC DNA]</scope>
    <source>
        <strain evidence="2 3">NBRC 111202</strain>
    </source>
</reference>
<accession>A0A1Q3DWJ5</accession>
<feature type="transmembrane region" description="Helical" evidence="1">
    <location>
        <begin position="19"/>
        <end position="36"/>
    </location>
</feature>
<organism evidence="2 3">
    <name type="scientific">Lentinula edodes</name>
    <name type="common">Shiitake mushroom</name>
    <name type="synonym">Lentinus edodes</name>
    <dbReference type="NCBI Taxonomy" id="5353"/>
    <lineage>
        <taxon>Eukaryota</taxon>
        <taxon>Fungi</taxon>
        <taxon>Dikarya</taxon>
        <taxon>Basidiomycota</taxon>
        <taxon>Agaricomycotina</taxon>
        <taxon>Agaricomycetes</taxon>
        <taxon>Agaricomycetidae</taxon>
        <taxon>Agaricales</taxon>
        <taxon>Marasmiineae</taxon>
        <taxon>Omphalotaceae</taxon>
        <taxon>Lentinula</taxon>
    </lineage>
</organism>
<feature type="transmembrane region" description="Helical" evidence="1">
    <location>
        <begin position="152"/>
        <end position="177"/>
    </location>
</feature>
<gene>
    <name evidence="2" type="ORF">LENED_000791</name>
</gene>
<reference evidence="2 3" key="2">
    <citation type="submission" date="2017-02" db="EMBL/GenBank/DDBJ databases">
        <title>A genome survey and senescence transcriptome analysis in Lentinula edodes.</title>
        <authorList>
            <person name="Sakamoto Y."/>
            <person name="Nakade K."/>
            <person name="Sato S."/>
            <person name="Yoshida Y."/>
            <person name="Miyazaki K."/>
            <person name="Natsume S."/>
            <person name="Konno N."/>
        </authorList>
    </citation>
    <scope>NUCLEOTIDE SEQUENCE [LARGE SCALE GENOMIC DNA]</scope>
    <source>
        <strain evidence="2 3">NBRC 111202</strain>
    </source>
</reference>
<comment type="caution">
    <text evidence="2">The sequence shown here is derived from an EMBL/GenBank/DDBJ whole genome shotgun (WGS) entry which is preliminary data.</text>
</comment>
<evidence type="ECO:0000256" key="1">
    <source>
        <dbReference type="SAM" id="Phobius"/>
    </source>
</evidence>
<keyword evidence="3" id="KW-1185">Reference proteome</keyword>
<keyword evidence="1" id="KW-0472">Membrane</keyword>
<name>A0A1Q3DWJ5_LENED</name>
<dbReference type="Proteomes" id="UP000188533">
    <property type="component" value="Unassembled WGS sequence"/>
</dbReference>
<feature type="transmembrane region" description="Helical" evidence="1">
    <location>
        <begin position="106"/>
        <end position="131"/>
    </location>
</feature>
<feature type="transmembrane region" description="Helical" evidence="1">
    <location>
        <begin position="66"/>
        <end position="86"/>
    </location>
</feature>
<dbReference type="EMBL" id="BDGU01000013">
    <property type="protein sequence ID" value="GAV99340.1"/>
    <property type="molecule type" value="Genomic_DNA"/>
</dbReference>
<evidence type="ECO:0000313" key="2">
    <source>
        <dbReference type="EMBL" id="GAV99340.1"/>
    </source>
</evidence>
<protein>
    <submittedName>
        <fullName evidence="2">Uncharacterized protein</fullName>
    </submittedName>
</protein>
<dbReference type="AlphaFoldDB" id="A0A1Q3DWJ5"/>
<proteinExistence type="predicted"/>
<keyword evidence="1" id="KW-1133">Transmembrane helix</keyword>
<keyword evidence="1" id="KW-0812">Transmembrane</keyword>
<evidence type="ECO:0000313" key="3">
    <source>
        <dbReference type="Proteomes" id="UP000188533"/>
    </source>
</evidence>